<feature type="site" description="Transition state stabilizer" evidence="9">
    <location>
        <position position="215"/>
    </location>
</feature>
<proteinExistence type="inferred from homology"/>
<comment type="catalytic activity">
    <reaction evidence="8 9">
        <text>N-acetyl-L-glutamate + ATP = N-acetyl-L-glutamyl 5-phosphate + ADP</text>
        <dbReference type="Rhea" id="RHEA:14629"/>
        <dbReference type="ChEBI" id="CHEBI:30616"/>
        <dbReference type="ChEBI" id="CHEBI:44337"/>
        <dbReference type="ChEBI" id="CHEBI:57936"/>
        <dbReference type="ChEBI" id="CHEBI:456216"/>
        <dbReference type="EC" id="2.7.2.8"/>
    </reaction>
</comment>
<feature type="binding site" evidence="9">
    <location>
        <position position="156"/>
    </location>
    <ligand>
        <name>substrate</name>
    </ligand>
</feature>
<evidence type="ECO:0000256" key="5">
    <source>
        <dbReference type="ARBA" id="ARBA00022741"/>
    </source>
</evidence>
<dbReference type="InterPro" id="IPR036393">
    <property type="entry name" value="AceGlu_kinase-like_sf"/>
</dbReference>
<dbReference type="GO" id="GO:0005524">
    <property type="term" value="F:ATP binding"/>
    <property type="evidence" value="ECO:0007669"/>
    <property type="project" value="UniProtKB-UniRule"/>
</dbReference>
<evidence type="ECO:0000256" key="7">
    <source>
        <dbReference type="ARBA" id="ARBA00022840"/>
    </source>
</evidence>
<evidence type="ECO:0000256" key="4">
    <source>
        <dbReference type="ARBA" id="ARBA00022679"/>
    </source>
</evidence>
<evidence type="ECO:0000256" key="6">
    <source>
        <dbReference type="ARBA" id="ARBA00022777"/>
    </source>
</evidence>
<keyword evidence="9" id="KW-0963">Cytoplasm</keyword>
<dbReference type="GO" id="GO:0042450">
    <property type="term" value="P:L-arginine biosynthetic process via ornithine"/>
    <property type="evidence" value="ECO:0007669"/>
    <property type="project" value="UniProtKB-UniRule"/>
</dbReference>
<keyword evidence="2 9" id="KW-0055">Arginine biosynthesis</keyword>
<evidence type="ECO:0000256" key="1">
    <source>
        <dbReference type="ARBA" id="ARBA00004828"/>
    </source>
</evidence>
<protein>
    <recommendedName>
        <fullName evidence="9">Acetylglutamate kinase</fullName>
        <ecNumber evidence="9">2.7.2.8</ecNumber>
    </recommendedName>
    <alternativeName>
        <fullName evidence="9">N-acetyl-L-glutamate 5-phosphotransferase</fullName>
    </alternativeName>
    <alternativeName>
        <fullName evidence="9">NAG kinase</fullName>
        <shortName evidence="9">NAGK</shortName>
    </alternativeName>
</protein>
<dbReference type="EC" id="2.7.2.8" evidence="9"/>
<dbReference type="HAMAP" id="MF_00082">
    <property type="entry name" value="ArgB"/>
    <property type="match status" value="1"/>
</dbReference>
<feature type="binding site" evidence="9">
    <location>
        <begin position="41"/>
        <end position="42"/>
    </location>
    <ligand>
        <name>substrate</name>
    </ligand>
</feature>
<comment type="similarity">
    <text evidence="9">Belongs to the acetylglutamate kinase family. ArgB subfamily.</text>
</comment>
<keyword evidence="7 9" id="KW-0067">ATP-binding</keyword>
<feature type="site" description="Transition state stabilizer" evidence="9">
    <location>
        <position position="8"/>
    </location>
</feature>
<sequence length="244" mass="26194">MKDTIVIKIGGVASQNLTQQFINQVKIWKESGKKLVIVHGGGFAINKLMEDNHVPVKKINGLRVTNKSDMRLVSYALLNMVGHNLTKKLNQSSVDSIQLLSGLKRVVKADFLDKGTYGYVGDVAQIQTPVLEQMLDNNMLPVLASLGYSKDGELLNINADYLATAVAVALEAEKLVLMTDVKGVLENGAVLDSLTSTEFQEKIDQGIITGGMIPKIESAVNTVLAGVGEVLIGDNLVTGTSIIC</sequence>
<dbReference type="EMBL" id="FNGX01000001">
    <property type="protein sequence ID" value="SDL31733.1"/>
    <property type="molecule type" value="Genomic_DNA"/>
</dbReference>
<accession>A0A1G9J3D5</accession>
<feature type="domain" description="Aspartate/glutamate/uridylate kinase" evidence="10">
    <location>
        <begin position="4"/>
        <end position="233"/>
    </location>
</feature>
<keyword evidence="3 9" id="KW-0028">Amino-acid biosynthesis</keyword>
<comment type="pathway">
    <text evidence="1 9">Amino-acid biosynthesis; L-arginine biosynthesis; N(2)-acetyl-L-ornithine from L-glutamate: step 2/4.</text>
</comment>
<dbReference type="UniPathway" id="UPA00068">
    <property type="reaction ID" value="UER00107"/>
</dbReference>
<dbReference type="GO" id="GO:0005737">
    <property type="term" value="C:cytoplasm"/>
    <property type="evidence" value="ECO:0007669"/>
    <property type="project" value="UniProtKB-SubCell"/>
</dbReference>
<reference evidence="11 12" key="1">
    <citation type="submission" date="2016-10" db="EMBL/GenBank/DDBJ databases">
        <authorList>
            <person name="de Groot N.N."/>
        </authorList>
    </citation>
    <scope>NUCLEOTIDE SEQUENCE [LARGE SCALE GENOMIC DNA]</scope>
    <source>
        <strain evidence="11 12">Sb09</strain>
    </source>
</reference>
<feature type="binding site" evidence="9">
    <location>
        <position position="63"/>
    </location>
    <ligand>
        <name>substrate</name>
    </ligand>
</feature>
<evidence type="ECO:0000256" key="9">
    <source>
        <dbReference type="HAMAP-Rule" id="MF_00082"/>
    </source>
</evidence>
<dbReference type="GO" id="GO:0003991">
    <property type="term" value="F:acetylglutamate kinase activity"/>
    <property type="evidence" value="ECO:0007669"/>
    <property type="project" value="UniProtKB-UniRule"/>
</dbReference>
<comment type="function">
    <text evidence="9">Catalyzes the ATP-dependent phosphorylation of N-acetyl-L-glutamate.</text>
</comment>
<dbReference type="NCBIfam" id="TIGR00761">
    <property type="entry name" value="argB"/>
    <property type="match status" value="1"/>
</dbReference>
<gene>
    <name evidence="9" type="primary">argB</name>
    <name evidence="11" type="ORF">SAMN05216400_0432</name>
</gene>
<dbReference type="InterPro" id="IPR001048">
    <property type="entry name" value="Asp/Glu/Uridylate_kinase"/>
</dbReference>
<evidence type="ECO:0000256" key="2">
    <source>
        <dbReference type="ARBA" id="ARBA00022571"/>
    </source>
</evidence>
<dbReference type="PIRSF" id="PIRSF000728">
    <property type="entry name" value="NAGK"/>
    <property type="match status" value="1"/>
</dbReference>
<dbReference type="InterPro" id="IPR001057">
    <property type="entry name" value="Glu/AcGlu_kinase"/>
</dbReference>
<keyword evidence="5 9" id="KW-0547">Nucleotide-binding</keyword>
<dbReference type="Gene3D" id="3.40.1160.10">
    <property type="entry name" value="Acetylglutamate kinase-like"/>
    <property type="match status" value="1"/>
</dbReference>
<evidence type="ECO:0000256" key="3">
    <source>
        <dbReference type="ARBA" id="ARBA00022605"/>
    </source>
</evidence>
<dbReference type="InterPro" id="IPR004662">
    <property type="entry name" value="AcgluKinase_fam"/>
</dbReference>
<evidence type="ECO:0000259" key="10">
    <source>
        <dbReference type="Pfam" id="PF00696"/>
    </source>
</evidence>
<dbReference type="SUPFAM" id="SSF53633">
    <property type="entry name" value="Carbamate kinase-like"/>
    <property type="match status" value="1"/>
</dbReference>
<name>A0A1G9J3D5_STREI</name>
<evidence type="ECO:0000313" key="12">
    <source>
        <dbReference type="Proteomes" id="UP000183162"/>
    </source>
</evidence>
<dbReference type="Pfam" id="PF00696">
    <property type="entry name" value="AA_kinase"/>
    <property type="match status" value="1"/>
</dbReference>
<keyword evidence="4 9" id="KW-0808">Transferase</keyword>
<comment type="subcellular location">
    <subcellularLocation>
        <location evidence="9">Cytoplasm</location>
    </subcellularLocation>
</comment>
<evidence type="ECO:0000256" key="8">
    <source>
        <dbReference type="ARBA" id="ARBA00048141"/>
    </source>
</evidence>
<dbReference type="CDD" id="cd04238">
    <property type="entry name" value="AAK_NAGK-like"/>
    <property type="match status" value="1"/>
</dbReference>
<evidence type="ECO:0000313" key="11">
    <source>
        <dbReference type="EMBL" id="SDL31733.1"/>
    </source>
</evidence>
<dbReference type="PANTHER" id="PTHR23342:SF0">
    <property type="entry name" value="N-ACETYLGLUTAMATE SYNTHASE, MITOCHONDRIAL"/>
    <property type="match status" value="1"/>
</dbReference>
<dbReference type="InterPro" id="IPR037528">
    <property type="entry name" value="ArgB"/>
</dbReference>
<dbReference type="AlphaFoldDB" id="A0A1G9J3D5"/>
<dbReference type="OrthoDB" id="9803155at2"/>
<keyword evidence="6 9" id="KW-0418">Kinase</keyword>
<dbReference type="PRINTS" id="PR00474">
    <property type="entry name" value="GLU5KINASE"/>
</dbReference>
<dbReference type="PANTHER" id="PTHR23342">
    <property type="entry name" value="N-ACETYLGLUTAMATE SYNTHASE"/>
    <property type="match status" value="1"/>
</dbReference>
<dbReference type="RefSeq" id="WP_074566218.1">
    <property type="nucleotide sequence ID" value="NZ_BJMB01000001.1"/>
</dbReference>
<dbReference type="Proteomes" id="UP000183162">
    <property type="component" value="Unassembled WGS sequence"/>
</dbReference>
<organism evidence="11 12">
    <name type="scientific">Streptococcus equinus</name>
    <name type="common">Streptococcus bovis</name>
    <dbReference type="NCBI Taxonomy" id="1335"/>
    <lineage>
        <taxon>Bacteria</taxon>
        <taxon>Bacillati</taxon>
        <taxon>Bacillota</taxon>
        <taxon>Bacilli</taxon>
        <taxon>Lactobacillales</taxon>
        <taxon>Streptococcaceae</taxon>
        <taxon>Streptococcus</taxon>
    </lineage>
</organism>